<dbReference type="InterPro" id="IPR001867">
    <property type="entry name" value="OmpR/PhoB-type_DNA-bd"/>
</dbReference>
<evidence type="ECO:0000256" key="2">
    <source>
        <dbReference type="ARBA" id="ARBA00023012"/>
    </source>
</evidence>
<evidence type="ECO:0000256" key="3">
    <source>
        <dbReference type="ARBA" id="ARBA00023015"/>
    </source>
</evidence>
<dbReference type="PANTHER" id="PTHR48111">
    <property type="entry name" value="REGULATOR OF RPOS"/>
    <property type="match status" value="1"/>
</dbReference>
<dbReference type="PROSITE" id="PS50110">
    <property type="entry name" value="RESPONSE_REGULATORY"/>
    <property type="match status" value="1"/>
</dbReference>
<dbReference type="CDD" id="cd00383">
    <property type="entry name" value="trans_reg_C"/>
    <property type="match status" value="1"/>
</dbReference>
<dbReference type="EMBL" id="FSRM01000002">
    <property type="protein sequence ID" value="SIO49237.1"/>
    <property type="molecule type" value="Genomic_DNA"/>
</dbReference>
<accession>A0A1N6JYM8</accession>
<keyword evidence="4 7" id="KW-0238">DNA-binding</keyword>
<feature type="DNA-binding region" description="OmpR/PhoB-type" evidence="7">
    <location>
        <begin position="127"/>
        <end position="225"/>
    </location>
</feature>
<dbReference type="Pfam" id="PF00486">
    <property type="entry name" value="Trans_reg_C"/>
    <property type="match status" value="1"/>
</dbReference>
<dbReference type="GO" id="GO:0000976">
    <property type="term" value="F:transcription cis-regulatory region binding"/>
    <property type="evidence" value="ECO:0007669"/>
    <property type="project" value="TreeGrafter"/>
</dbReference>
<dbReference type="OrthoDB" id="9114048at2"/>
<dbReference type="InterPro" id="IPR036388">
    <property type="entry name" value="WH-like_DNA-bd_sf"/>
</dbReference>
<dbReference type="InterPro" id="IPR011006">
    <property type="entry name" value="CheY-like_superfamily"/>
</dbReference>
<dbReference type="Proteomes" id="UP000184693">
    <property type="component" value="Unassembled WGS sequence"/>
</dbReference>
<feature type="domain" description="Response regulatory" evidence="8">
    <location>
        <begin position="2"/>
        <end position="118"/>
    </location>
</feature>
<evidence type="ECO:0000256" key="1">
    <source>
        <dbReference type="ARBA" id="ARBA00022553"/>
    </source>
</evidence>
<evidence type="ECO:0000259" key="9">
    <source>
        <dbReference type="PROSITE" id="PS51755"/>
    </source>
</evidence>
<name>A0A1N6JYM8_9BURK</name>
<proteinExistence type="predicted"/>
<dbReference type="AlphaFoldDB" id="A0A1N6JYM8"/>
<dbReference type="GO" id="GO:0005829">
    <property type="term" value="C:cytosol"/>
    <property type="evidence" value="ECO:0007669"/>
    <property type="project" value="TreeGrafter"/>
</dbReference>
<keyword evidence="1" id="KW-0597">Phosphoprotein</keyword>
<keyword evidence="5" id="KW-0804">Transcription</keyword>
<dbReference type="PANTHER" id="PTHR48111:SF1">
    <property type="entry name" value="TWO-COMPONENT RESPONSE REGULATOR ORR33"/>
    <property type="match status" value="1"/>
</dbReference>
<dbReference type="GO" id="GO:0006355">
    <property type="term" value="P:regulation of DNA-templated transcription"/>
    <property type="evidence" value="ECO:0007669"/>
    <property type="project" value="InterPro"/>
</dbReference>
<keyword evidence="3" id="KW-0805">Transcription regulation</keyword>
<feature type="domain" description="OmpR/PhoB-type" evidence="9">
    <location>
        <begin position="127"/>
        <end position="225"/>
    </location>
</feature>
<dbReference type="SMART" id="SM00862">
    <property type="entry name" value="Trans_reg_C"/>
    <property type="match status" value="1"/>
</dbReference>
<evidence type="ECO:0000259" key="8">
    <source>
        <dbReference type="PROSITE" id="PS50110"/>
    </source>
</evidence>
<dbReference type="GO" id="GO:0032993">
    <property type="term" value="C:protein-DNA complex"/>
    <property type="evidence" value="ECO:0007669"/>
    <property type="project" value="TreeGrafter"/>
</dbReference>
<dbReference type="Gene3D" id="3.40.50.2300">
    <property type="match status" value="1"/>
</dbReference>
<organism evidence="10 11">
    <name type="scientific">Paraburkholderia phenazinium</name>
    <dbReference type="NCBI Taxonomy" id="60549"/>
    <lineage>
        <taxon>Bacteria</taxon>
        <taxon>Pseudomonadati</taxon>
        <taxon>Pseudomonadota</taxon>
        <taxon>Betaproteobacteria</taxon>
        <taxon>Burkholderiales</taxon>
        <taxon>Burkholderiaceae</taxon>
        <taxon>Paraburkholderia</taxon>
    </lineage>
</organism>
<dbReference type="InterPro" id="IPR001789">
    <property type="entry name" value="Sig_transdc_resp-reg_receiver"/>
</dbReference>
<dbReference type="SUPFAM" id="SSF46894">
    <property type="entry name" value="C-terminal effector domain of the bipartite response regulators"/>
    <property type="match status" value="1"/>
</dbReference>
<reference evidence="10 11" key="1">
    <citation type="submission" date="2016-11" db="EMBL/GenBank/DDBJ databases">
        <authorList>
            <person name="Jaros S."/>
            <person name="Januszkiewicz K."/>
            <person name="Wedrychowicz H."/>
        </authorList>
    </citation>
    <scope>NUCLEOTIDE SEQUENCE [LARGE SCALE GENOMIC DNA]</scope>
    <source>
        <strain evidence="10 11">GAS86</strain>
    </source>
</reference>
<dbReference type="SUPFAM" id="SSF52172">
    <property type="entry name" value="CheY-like"/>
    <property type="match status" value="1"/>
</dbReference>
<evidence type="ECO:0000256" key="7">
    <source>
        <dbReference type="PROSITE-ProRule" id="PRU01091"/>
    </source>
</evidence>
<evidence type="ECO:0000256" key="6">
    <source>
        <dbReference type="PROSITE-ProRule" id="PRU00169"/>
    </source>
</evidence>
<dbReference type="InterPro" id="IPR016032">
    <property type="entry name" value="Sig_transdc_resp-reg_C-effctor"/>
</dbReference>
<comment type="caution">
    <text evidence="6">Lacks conserved residue(s) required for the propagation of feature annotation.</text>
</comment>
<dbReference type="Gene3D" id="1.10.10.10">
    <property type="entry name" value="Winged helix-like DNA-binding domain superfamily/Winged helix DNA-binding domain"/>
    <property type="match status" value="1"/>
</dbReference>
<keyword evidence="2" id="KW-0902">Two-component regulatory system</keyword>
<evidence type="ECO:0000256" key="4">
    <source>
        <dbReference type="ARBA" id="ARBA00023125"/>
    </source>
</evidence>
<evidence type="ECO:0000313" key="10">
    <source>
        <dbReference type="EMBL" id="SIO49237.1"/>
    </source>
</evidence>
<evidence type="ECO:0000313" key="11">
    <source>
        <dbReference type="Proteomes" id="UP000184693"/>
    </source>
</evidence>
<gene>
    <name evidence="10" type="ORF">SAMN05444168_5417</name>
</gene>
<sequence length="228" mass="25591">MRILFVSPRHPEASWLYKALHESTHSLCRTHDVVQGVRRAMLESFDAVILMINDPGVYSELDSALARLSAAARTAIQIVILTGATAQGRTAALRAGADACFARPFSFIEMHERLQALHRAALTRSRGEQQAVMPLRLDSMTRELVSGERRLLLTKTEYLLLECLMRQVNVPVPHEQLIRYAWPGKDIVTSSSVSPLIWRLRSKLKTHVPLVHINTVNCYGYQLSVLPG</sequence>
<dbReference type="PROSITE" id="PS51755">
    <property type="entry name" value="OMPR_PHOB"/>
    <property type="match status" value="1"/>
</dbReference>
<dbReference type="GO" id="GO:0000156">
    <property type="term" value="F:phosphorelay response regulator activity"/>
    <property type="evidence" value="ECO:0007669"/>
    <property type="project" value="TreeGrafter"/>
</dbReference>
<protein>
    <submittedName>
        <fullName evidence="10">DNA-binding response regulator, OmpR family, contains REC and winged-helix (WHTH) domain</fullName>
    </submittedName>
</protein>
<dbReference type="InterPro" id="IPR039420">
    <property type="entry name" value="WalR-like"/>
</dbReference>
<evidence type="ECO:0000256" key="5">
    <source>
        <dbReference type="ARBA" id="ARBA00023163"/>
    </source>
</evidence>